<organism evidence="1 3">
    <name type="scientific">Saliniramus fredricksonii</name>
    <dbReference type="NCBI Taxonomy" id="1653334"/>
    <lineage>
        <taxon>Bacteria</taxon>
        <taxon>Pseudomonadati</taxon>
        <taxon>Pseudomonadota</taxon>
        <taxon>Alphaproteobacteria</taxon>
        <taxon>Hyphomicrobiales</taxon>
        <taxon>Salinarimonadaceae</taxon>
        <taxon>Saliniramus</taxon>
    </lineage>
</organism>
<comment type="caution">
    <text evidence="1">The sequence shown here is derived from an EMBL/GenBank/DDBJ whole genome shotgun (WGS) entry which is preliminary data.</text>
</comment>
<dbReference type="InterPro" id="IPR009609">
    <property type="entry name" value="Phosphonate_metab_PhnG"/>
</dbReference>
<sequence>MSAPNHPRERKDWMGLLARSRPGALAALWHDFPEGAAHADEAGITWLRRPETGMVMVRGRAGAIGDPFNLGEMTVTRASLRLPCGTIGHGYVQGRDREKARIAAMVDALMAGPLAARVDAAILKPLAAAEAQTRSARASQAAATQVAFFTMVRGE</sequence>
<accession>A0A0P7Y4J0</accession>
<dbReference type="GO" id="GO:0019634">
    <property type="term" value="P:organic phosphonate metabolic process"/>
    <property type="evidence" value="ECO:0007669"/>
    <property type="project" value="InterPro"/>
</dbReference>
<dbReference type="EMBL" id="FMBM01000002">
    <property type="protein sequence ID" value="SCC82473.1"/>
    <property type="molecule type" value="Genomic_DNA"/>
</dbReference>
<dbReference type="Pfam" id="PF06754">
    <property type="entry name" value="PhnG"/>
    <property type="match status" value="1"/>
</dbReference>
<reference evidence="2 4" key="2">
    <citation type="submission" date="2016-08" db="EMBL/GenBank/DDBJ databases">
        <authorList>
            <person name="Varghese N."/>
            <person name="Submissions Spin"/>
        </authorList>
    </citation>
    <scope>NUCLEOTIDE SEQUENCE [LARGE SCALE GENOMIC DNA]</scope>
    <source>
        <strain evidence="2 4">HL-109</strain>
    </source>
</reference>
<dbReference type="NCBIfam" id="TIGR03293">
    <property type="entry name" value="PhnG_redo"/>
    <property type="match status" value="1"/>
</dbReference>
<evidence type="ECO:0000313" key="3">
    <source>
        <dbReference type="Proteomes" id="UP000050497"/>
    </source>
</evidence>
<dbReference type="RefSeq" id="WP_074445955.1">
    <property type="nucleotide sequence ID" value="NZ_FMBM01000002.1"/>
</dbReference>
<evidence type="ECO:0000313" key="2">
    <source>
        <dbReference type="EMBL" id="SCC82473.1"/>
    </source>
</evidence>
<dbReference type="EMBL" id="LJSX01000007">
    <property type="protein sequence ID" value="KPQ11567.1"/>
    <property type="molecule type" value="Genomic_DNA"/>
</dbReference>
<name>A0A0P7Y4J0_9HYPH</name>
<keyword evidence="4" id="KW-1185">Reference proteome</keyword>
<dbReference type="PATRIC" id="fig|1653334.4.peg.2388"/>
<protein>
    <submittedName>
        <fullName evidence="1">Alpha-D-ribose 1-methylphosphonate 5-triphosphate synthase subunit PhnG</fullName>
    </submittedName>
</protein>
<evidence type="ECO:0000313" key="1">
    <source>
        <dbReference type="EMBL" id="KPQ11567.1"/>
    </source>
</evidence>
<evidence type="ECO:0000313" key="4">
    <source>
        <dbReference type="Proteomes" id="UP000182800"/>
    </source>
</evidence>
<dbReference type="OrthoDB" id="530475at2"/>
<dbReference type="Proteomes" id="UP000182800">
    <property type="component" value="Unassembled WGS sequence"/>
</dbReference>
<gene>
    <name evidence="1" type="primary">phnG</name>
    <name evidence="2" type="ORF">GA0071312_3465</name>
    <name evidence="1" type="ORF">HLUCCO17_06560</name>
</gene>
<proteinExistence type="predicted"/>
<dbReference type="AlphaFoldDB" id="A0A0P7Y4J0"/>
<dbReference type="STRING" id="1653334.GA0071312_3465"/>
<dbReference type="GO" id="GO:0015716">
    <property type="term" value="P:organic phosphonate transport"/>
    <property type="evidence" value="ECO:0007669"/>
    <property type="project" value="InterPro"/>
</dbReference>
<dbReference type="Proteomes" id="UP000050497">
    <property type="component" value="Unassembled WGS sequence"/>
</dbReference>
<reference evidence="1 3" key="1">
    <citation type="submission" date="2015-09" db="EMBL/GenBank/DDBJ databases">
        <title>Identification and resolution of microdiversity through metagenomic sequencing of parallel consortia.</title>
        <authorList>
            <person name="Nelson W.C."/>
            <person name="Romine M.F."/>
            <person name="Lindemann S.R."/>
        </authorList>
    </citation>
    <scope>NUCLEOTIDE SEQUENCE [LARGE SCALE GENOMIC DNA]</scope>
    <source>
        <strain evidence="1">HL-109</strain>
    </source>
</reference>